<evidence type="ECO:0000256" key="2">
    <source>
        <dbReference type="ARBA" id="ARBA00011738"/>
    </source>
</evidence>
<dbReference type="RefSeq" id="WP_061102013.1">
    <property type="nucleotide sequence ID" value="NZ_KQ961837.1"/>
</dbReference>
<protein>
    <recommendedName>
        <fullName evidence="12">Bifunctional protein FolD</fullName>
    </recommendedName>
    <domain>
        <recommendedName>
            <fullName evidence="12">Methylenetetrahydrofolate dehydrogenase</fullName>
            <ecNumber evidence="12">1.5.1.5</ecNumber>
        </recommendedName>
    </domain>
    <domain>
        <recommendedName>
            <fullName evidence="12">Methenyltetrahydrofolate cyclohydrolase</fullName>
            <ecNumber evidence="12">3.5.4.9</ecNumber>
        </recommendedName>
    </domain>
</protein>
<keyword evidence="6 12" id="KW-0378">Hydrolase</keyword>
<comment type="similarity">
    <text evidence="12">Belongs to the tetrahydrofolate dehydrogenase/cyclohydrolase family.</text>
</comment>
<evidence type="ECO:0000313" key="16">
    <source>
        <dbReference type="Proteomes" id="UP000070326"/>
    </source>
</evidence>
<dbReference type="EC" id="3.5.4.9" evidence="12"/>
<keyword evidence="5 12" id="KW-0658">Purine biosynthesis</keyword>
<dbReference type="Proteomes" id="UP000070326">
    <property type="component" value="Unassembled WGS sequence"/>
</dbReference>
<dbReference type="EC" id="1.5.1.5" evidence="12"/>
<sequence>MIENKKSEVTNNKIELTNEDKIMYGKPLADKITQGVTERVENLKSKGIQVKLAILKVGNRPDDEAYQRGAMSRAEKCGIETEVVELDDRVSQEDYIAALERLNKDDKVHGILCFRPLPSHIDEDLVQYKISPEKDVDCFSPINIARLVDGDKRAFSPCTPEAVIEILKFYNIDMVSKNVVVLGRSMVVGKPLSMLLLNENSTVTICHSKTRDIEKIASRADIIVSCMGRARMVGADYVGQGACLVDVGINFDENGKMCGDIDFDSVIDRCSRITPVPKGVGGVTSSILVAHTLRACENLIDTKLK</sequence>
<dbReference type="STRING" id="1261.HMPREF3195_01723"/>
<comment type="caution">
    <text evidence="15">The sequence shown here is derived from an EMBL/GenBank/DDBJ whole genome shotgun (WGS) entry which is preliminary data.</text>
</comment>
<dbReference type="SUPFAM" id="SSF53223">
    <property type="entry name" value="Aminoacid dehydrogenase-like, N-terminal domain"/>
    <property type="match status" value="1"/>
</dbReference>
<dbReference type="InterPro" id="IPR046346">
    <property type="entry name" value="Aminoacid_DH-like_N_sf"/>
</dbReference>
<comment type="function">
    <text evidence="12">Catalyzes the oxidation of 5,10-methylenetetrahydrofolate to 5,10-methenyltetrahydrofolate and then the hydrolysis of 5,10-methenyltetrahydrofolate to 10-formyltetrahydrofolate.</text>
</comment>
<keyword evidence="3 12" id="KW-0554">One-carbon metabolism</keyword>
<evidence type="ECO:0000256" key="1">
    <source>
        <dbReference type="ARBA" id="ARBA00004777"/>
    </source>
</evidence>
<evidence type="ECO:0000256" key="8">
    <source>
        <dbReference type="ARBA" id="ARBA00023002"/>
    </source>
</evidence>
<dbReference type="Gene3D" id="3.40.50.10860">
    <property type="entry name" value="Leucine Dehydrogenase, chain A, domain 1"/>
    <property type="match status" value="1"/>
</dbReference>
<evidence type="ECO:0000256" key="11">
    <source>
        <dbReference type="ARBA" id="ARBA00023268"/>
    </source>
</evidence>
<keyword evidence="9 12" id="KW-0368">Histidine biosynthesis</keyword>
<dbReference type="PANTHER" id="PTHR48099">
    <property type="entry name" value="C-1-TETRAHYDROFOLATE SYNTHASE, CYTOPLASMIC-RELATED"/>
    <property type="match status" value="1"/>
</dbReference>
<dbReference type="PRINTS" id="PR00085">
    <property type="entry name" value="THFDHDRGNASE"/>
</dbReference>
<dbReference type="GO" id="GO:0006164">
    <property type="term" value="P:purine nucleotide biosynthetic process"/>
    <property type="evidence" value="ECO:0007669"/>
    <property type="project" value="UniProtKB-KW"/>
</dbReference>
<dbReference type="InterPro" id="IPR020630">
    <property type="entry name" value="THF_DH/CycHdrlase_cat_dom"/>
</dbReference>
<dbReference type="Pfam" id="PF00763">
    <property type="entry name" value="THF_DHG_CYH"/>
    <property type="match status" value="1"/>
</dbReference>
<dbReference type="CDD" id="cd01080">
    <property type="entry name" value="NAD_bind_m-THF_DH_Cyclohyd"/>
    <property type="match status" value="1"/>
</dbReference>
<dbReference type="InterPro" id="IPR000672">
    <property type="entry name" value="THF_DH/CycHdrlase"/>
</dbReference>
<evidence type="ECO:0000256" key="6">
    <source>
        <dbReference type="ARBA" id="ARBA00022801"/>
    </source>
</evidence>
<comment type="caution">
    <text evidence="12">Lacks conserved residue(s) required for the propagation of feature annotation.</text>
</comment>
<evidence type="ECO:0000256" key="4">
    <source>
        <dbReference type="ARBA" id="ARBA00022605"/>
    </source>
</evidence>
<dbReference type="FunFam" id="3.40.50.10860:FF:000005">
    <property type="entry name" value="C-1-tetrahydrofolate synthase, cytoplasmic, putative"/>
    <property type="match status" value="1"/>
</dbReference>
<accession>A0A135YMJ5</accession>
<feature type="domain" description="Tetrahydrofolate dehydrogenase/cyclohydrolase NAD(P)-binding" evidence="14">
    <location>
        <begin position="157"/>
        <end position="297"/>
    </location>
</feature>
<dbReference type="Gene3D" id="3.40.50.720">
    <property type="entry name" value="NAD(P)-binding Rossmann-like Domain"/>
    <property type="match status" value="1"/>
</dbReference>
<evidence type="ECO:0000259" key="14">
    <source>
        <dbReference type="Pfam" id="PF02882"/>
    </source>
</evidence>
<evidence type="ECO:0000256" key="12">
    <source>
        <dbReference type="HAMAP-Rule" id="MF_01576"/>
    </source>
</evidence>
<feature type="binding site" evidence="12">
    <location>
        <begin position="183"/>
        <end position="185"/>
    </location>
    <ligand>
        <name>NADP(+)</name>
        <dbReference type="ChEBI" id="CHEBI:58349"/>
    </ligand>
</feature>
<dbReference type="InterPro" id="IPR020631">
    <property type="entry name" value="THF_DH/CycHdrlase_NAD-bd_dom"/>
</dbReference>
<dbReference type="GO" id="GO:0005829">
    <property type="term" value="C:cytosol"/>
    <property type="evidence" value="ECO:0007669"/>
    <property type="project" value="TreeGrafter"/>
</dbReference>
<name>A0A135YMJ5_9FIRM</name>
<keyword evidence="8 12" id="KW-0560">Oxidoreductase</keyword>
<evidence type="ECO:0000256" key="10">
    <source>
        <dbReference type="ARBA" id="ARBA00023167"/>
    </source>
</evidence>
<dbReference type="GO" id="GO:0004488">
    <property type="term" value="F:methylenetetrahydrofolate dehydrogenase (NADP+) activity"/>
    <property type="evidence" value="ECO:0007669"/>
    <property type="project" value="UniProtKB-UniRule"/>
</dbReference>
<feature type="domain" description="Tetrahydrofolate dehydrogenase/cyclohydrolase catalytic" evidence="13">
    <location>
        <begin position="24"/>
        <end position="137"/>
    </location>
</feature>
<keyword evidence="11 12" id="KW-0511">Multifunctional enzyme</keyword>
<keyword evidence="4 12" id="KW-0028">Amino-acid biosynthesis</keyword>
<dbReference type="AlphaFoldDB" id="A0A135YMJ5"/>
<dbReference type="HAMAP" id="MF_01576">
    <property type="entry name" value="THF_DHG_CYH"/>
    <property type="match status" value="1"/>
</dbReference>
<keyword evidence="10 12" id="KW-0486">Methionine biosynthesis</keyword>
<dbReference type="Pfam" id="PF02882">
    <property type="entry name" value="THF_DHG_CYH_C"/>
    <property type="match status" value="1"/>
</dbReference>
<evidence type="ECO:0000256" key="5">
    <source>
        <dbReference type="ARBA" id="ARBA00022755"/>
    </source>
</evidence>
<organism evidence="15 16">
    <name type="scientific">Peptostreptococcus anaerobius</name>
    <dbReference type="NCBI Taxonomy" id="1261"/>
    <lineage>
        <taxon>Bacteria</taxon>
        <taxon>Bacillati</taxon>
        <taxon>Bacillota</taxon>
        <taxon>Clostridia</taxon>
        <taxon>Peptostreptococcales</taxon>
        <taxon>Peptostreptococcaceae</taxon>
        <taxon>Peptostreptococcus</taxon>
    </lineage>
</organism>
<dbReference type="GO" id="GO:0035999">
    <property type="term" value="P:tetrahydrofolate interconversion"/>
    <property type="evidence" value="ECO:0007669"/>
    <property type="project" value="UniProtKB-UniRule"/>
</dbReference>
<dbReference type="eggNOG" id="COG0190">
    <property type="taxonomic scope" value="Bacteria"/>
</dbReference>
<gene>
    <name evidence="12" type="primary">folD</name>
    <name evidence="15" type="ORF">HMPREF3195_01723</name>
</gene>
<proteinExistence type="inferred from homology"/>
<evidence type="ECO:0000256" key="9">
    <source>
        <dbReference type="ARBA" id="ARBA00023102"/>
    </source>
</evidence>
<keyword evidence="7 12" id="KW-0521">NADP</keyword>
<dbReference type="PANTHER" id="PTHR48099:SF5">
    <property type="entry name" value="C-1-TETRAHYDROFOLATE SYNTHASE, CYTOPLASMIC"/>
    <property type="match status" value="1"/>
</dbReference>
<dbReference type="GO" id="GO:0009086">
    <property type="term" value="P:methionine biosynthetic process"/>
    <property type="evidence" value="ECO:0007669"/>
    <property type="project" value="UniProtKB-KW"/>
</dbReference>
<evidence type="ECO:0000259" key="13">
    <source>
        <dbReference type="Pfam" id="PF00763"/>
    </source>
</evidence>
<dbReference type="SUPFAM" id="SSF51735">
    <property type="entry name" value="NAD(P)-binding Rossmann-fold domains"/>
    <property type="match status" value="1"/>
</dbReference>
<comment type="catalytic activity">
    <reaction evidence="12">
        <text>(6R)-5,10-methenyltetrahydrofolate + H2O = (6R)-10-formyltetrahydrofolate + H(+)</text>
        <dbReference type="Rhea" id="RHEA:23700"/>
        <dbReference type="ChEBI" id="CHEBI:15377"/>
        <dbReference type="ChEBI" id="CHEBI:15378"/>
        <dbReference type="ChEBI" id="CHEBI:57455"/>
        <dbReference type="ChEBI" id="CHEBI:195366"/>
        <dbReference type="EC" id="3.5.4.9"/>
    </reaction>
</comment>
<comment type="catalytic activity">
    <reaction evidence="12">
        <text>(6R)-5,10-methylene-5,6,7,8-tetrahydrofolate + NADP(+) = (6R)-5,10-methenyltetrahydrofolate + NADPH</text>
        <dbReference type="Rhea" id="RHEA:22812"/>
        <dbReference type="ChEBI" id="CHEBI:15636"/>
        <dbReference type="ChEBI" id="CHEBI:57455"/>
        <dbReference type="ChEBI" id="CHEBI:57783"/>
        <dbReference type="ChEBI" id="CHEBI:58349"/>
        <dbReference type="EC" id="1.5.1.5"/>
    </reaction>
</comment>
<dbReference type="EMBL" id="LSQZ01000087">
    <property type="protein sequence ID" value="KXI10603.1"/>
    <property type="molecule type" value="Genomic_DNA"/>
</dbReference>
<dbReference type="UniPathway" id="UPA00193"/>
<comment type="subunit">
    <text evidence="2 12">Homodimer.</text>
</comment>
<evidence type="ECO:0000256" key="3">
    <source>
        <dbReference type="ARBA" id="ARBA00022563"/>
    </source>
</evidence>
<reference evidence="15 16" key="1">
    <citation type="submission" date="2016-02" db="EMBL/GenBank/DDBJ databases">
        <authorList>
            <person name="Wen L."/>
            <person name="He K."/>
            <person name="Yang H."/>
        </authorList>
    </citation>
    <scope>NUCLEOTIDE SEQUENCE [LARGE SCALE GENOMIC DNA]</scope>
    <source>
        <strain evidence="15 16">MJR8628A</strain>
    </source>
</reference>
<feature type="binding site" evidence="12">
    <location>
        <position position="249"/>
    </location>
    <ligand>
        <name>NADP(+)</name>
        <dbReference type="ChEBI" id="CHEBI:58349"/>
    </ligand>
</feature>
<dbReference type="PATRIC" id="fig|1261.5.peg.1728"/>
<dbReference type="InterPro" id="IPR036291">
    <property type="entry name" value="NAD(P)-bd_dom_sf"/>
</dbReference>
<evidence type="ECO:0000313" key="15">
    <source>
        <dbReference type="EMBL" id="KXI10603.1"/>
    </source>
</evidence>
<comment type="pathway">
    <text evidence="1 12">One-carbon metabolism; tetrahydrofolate interconversion.</text>
</comment>
<evidence type="ECO:0000256" key="7">
    <source>
        <dbReference type="ARBA" id="ARBA00022857"/>
    </source>
</evidence>
<dbReference type="GO" id="GO:0004477">
    <property type="term" value="F:methenyltetrahydrofolate cyclohydrolase activity"/>
    <property type="evidence" value="ECO:0007669"/>
    <property type="project" value="UniProtKB-UniRule"/>
</dbReference>
<dbReference type="GO" id="GO:0000105">
    <property type="term" value="P:L-histidine biosynthetic process"/>
    <property type="evidence" value="ECO:0007669"/>
    <property type="project" value="UniProtKB-KW"/>
</dbReference>
<dbReference type="FunFam" id="3.40.50.720:FF:000094">
    <property type="entry name" value="Bifunctional protein FolD"/>
    <property type="match status" value="1"/>
</dbReference>